<evidence type="ECO:0000313" key="3">
    <source>
        <dbReference type="Proteomes" id="UP000178606"/>
    </source>
</evidence>
<dbReference type="SUPFAM" id="SSF51569">
    <property type="entry name" value="Aldolase"/>
    <property type="match status" value="1"/>
</dbReference>
<gene>
    <name evidence="2" type="ORF">A3F84_22315</name>
</gene>
<evidence type="ECO:0000256" key="1">
    <source>
        <dbReference type="ARBA" id="ARBA00023270"/>
    </source>
</evidence>
<dbReference type="InterPro" id="IPR001585">
    <property type="entry name" value="TAL/FSA"/>
</dbReference>
<dbReference type="Proteomes" id="UP000178606">
    <property type="component" value="Unassembled WGS sequence"/>
</dbReference>
<reference evidence="2 3" key="1">
    <citation type="journal article" date="2016" name="Nat. Commun.">
        <title>Thousands of microbial genomes shed light on interconnected biogeochemical processes in an aquifer system.</title>
        <authorList>
            <person name="Anantharaman K."/>
            <person name="Brown C.T."/>
            <person name="Hug L.A."/>
            <person name="Sharon I."/>
            <person name="Castelle C.J."/>
            <person name="Probst A.J."/>
            <person name="Thomas B.C."/>
            <person name="Singh A."/>
            <person name="Wilkins M.J."/>
            <person name="Karaoz U."/>
            <person name="Brodie E.L."/>
            <person name="Williams K.H."/>
            <person name="Hubbard S.S."/>
            <person name="Banfield J.F."/>
        </authorList>
    </citation>
    <scope>NUCLEOTIDE SEQUENCE [LARGE SCALE GENOMIC DNA]</scope>
    <source>
        <strain evidence="3">RIFCSPLOWO2_12_FULL_64_10</strain>
    </source>
</reference>
<comment type="caution">
    <text evidence="2">The sequence shown here is derived from an EMBL/GenBank/DDBJ whole genome shotgun (WGS) entry which is preliminary data.</text>
</comment>
<dbReference type="GO" id="GO:0005975">
    <property type="term" value="P:carbohydrate metabolic process"/>
    <property type="evidence" value="ECO:0007669"/>
    <property type="project" value="InterPro"/>
</dbReference>
<organism evidence="2 3">
    <name type="scientific">Handelsmanbacteria sp. (strain RIFCSPLOWO2_12_FULL_64_10)</name>
    <dbReference type="NCBI Taxonomy" id="1817868"/>
    <lineage>
        <taxon>Bacteria</taxon>
        <taxon>Candidatus Handelsmaniibacteriota</taxon>
    </lineage>
</organism>
<dbReference type="AlphaFoldDB" id="A0A1F6C2V2"/>
<name>A0A1F6C2V2_HANXR</name>
<evidence type="ECO:0008006" key="4">
    <source>
        <dbReference type="Google" id="ProtNLM"/>
    </source>
</evidence>
<accession>A0A1F6C2V2</accession>
<sequence length="662" mass="72469">MGTFAEDVVQEALSGQTLAAADRILTDPRPGELVALAGQAVDAGRGGWESTDAAGQRRLVEFGLRLGFNLAGRNALSVGYGAEEVDQAFRRVADSFVEGDQDEAAGAVIRSVAREVLADMKSVNAGDSLQGLMAERIEGAWKGGGRSFLELFRQQLRGGVYWAMTDGRLCKFGNDFARGLEYLRHIGFCQVSTNPVLAARAFEEDPRLVEAFREEAARHADWVAVPDRHGDAMAMSATLIALWPNLAVFRPLALHTGLMDYVVSFQLNPNLADRVADSLADARAAYRSAADFLTGYDRDLGLGARAGGVRPNIVFKVAASSEAARDITRALNAEGIGTNNTVVYTVGQEVQLILDAFEGKAYAIRAGNGVTRTYETNMGGRLVSHLREVEAEKIFARVAKKLGEARAAEHLMTLARALNVDRATLDKVGASFADRVRAICAFKFLKSLAHKAMIEIAEAAGLKQAGIETLEQDLRKAGTLVARRVYRVFYGPEGRPRWVAYLQRRYALSQGQAETVLSSMDVLPASKRIPEDTYHTLGYPNFCNTEFPNHARAVQMMAETEGFRLEAFREAILQTYDPGVTKRLSRLPDFRLAYDLTPDMRDFLLNEVGIAEVADWGTGGIQPEEWRHFGSVQKTVAEFRAAYDAFVVKCVGIAKEVAAKRQ</sequence>
<proteinExistence type="predicted"/>
<dbReference type="InterPro" id="IPR013785">
    <property type="entry name" value="Aldolase_TIM"/>
</dbReference>
<dbReference type="Gene3D" id="3.20.20.70">
    <property type="entry name" value="Aldolase class I"/>
    <property type="match status" value="1"/>
</dbReference>
<dbReference type="EMBL" id="MFKF01000436">
    <property type="protein sequence ID" value="OGG43403.1"/>
    <property type="molecule type" value="Genomic_DNA"/>
</dbReference>
<protein>
    <recommendedName>
        <fullName evidence="4">Transaldolase</fullName>
    </recommendedName>
</protein>
<evidence type="ECO:0000313" key="2">
    <source>
        <dbReference type="EMBL" id="OGG43403.1"/>
    </source>
</evidence>
<dbReference type="Pfam" id="PF00923">
    <property type="entry name" value="TAL_FSA"/>
    <property type="match status" value="1"/>
</dbReference>
<keyword evidence="1" id="KW-0704">Schiff base</keyword>